<dbReference type="GeneID" id="106817513"/>
<keyword evidence="4" id="KW-0337">GPI-anchor biosynthesis</keyword>
<dbReference type="RefSeq" id="XP_014677669.1">
    <property type="nucleotide sequence ID" value="XM_014822183.1"/>
</dbReference>
<dbReference type="Gene3D" id="3.40.720.10">
    <property type="entry name" value="Alkaline Phosphatase, subunit A"/>
    <property type="match status" value="1"/>
</dbReference>
<protein>
    <submittedName>
        <fullName evidence="13">GPI ethanolamine phosphate transferase 3-like</fullName>
    </submittedName>
</protein>
<feature type="transmembrane region" description="Helical" evidence="11">
    <location>
        <begin position="566"/>
        <end position="589"/>
    </location>
</feature>
<evidence type="ECO:0000256" key="9">
    <source>
        <dbReference type="ARBA" id="ARBA00023136"/>
    </source>
</evidence>
<dbReference type="Pfam" id="PF01663">
    <property type="entry name" value="Phosphodiest"/>
    <property type="match status" value="1"/>
</dbReference>
<feature type="transmembrane region" description="Helical" evidence="11">
    <location>
        <begin position="861"/>
        <end position="883"/>
    </location>
</feature>
<evidence type="ECO:0000256" key="8">
    <source>
        <dbReference type="ARBA" id="ARBA00022989"/>
    </source>
</evidence>
<dbReference type="InterPro" id="IPR002591">
    <property type="entry name" value="Phosphodiest/P_Trfase"/>
</dbReference>
<gene>
    <name evidence="13" type="primary">LOC106817513</name>
</gene>
<comment type="subcellular location">
    <subcellularLocation>
        <location evidence="1">Endoplasmic reticulum membrane</location>
        <topology evidence="1">Multi-pass membrane protein</topology>
    </subcellularLocation>
</comment>
<feature type="transmembrane region" description="Helical" evidence="11">
    <location>
        <begin position="725"/>
        <end position="748"/>
    </location>
</feature>
<reference evidence="13" key="1">
    <citation type="submission" date="2025-08" db="UniProtKB">
        <authorList>
            <consortium name="RefSeq"/>
        </authorList>
    </citation>
    <scope>IDENTIFICATION</scope>
</reference>
<evidence type="ECO:0000256" key="10">
    <source>
        <dbReference type="ARBA" id="ARBA00023180"/>
    </source>
</evidence>
<proteinExistence type="inferred from homology"/>
<evidence type="ECO:0000256" key="7">
    <source>
        <dbReference type="ARBA" id="ARBA00022824"/>
    </source>
</evidence>
<evidence type="ECO:0000313" key="13">
    <source>
        <dbReference type="RefSeq" id="XP_014677669.1"/>
    </source>
</evidence>
<organism evidence="12 13">
    <name type="scientific">Priapulus caudatus</name>
    <name type="common">Priapulid worm</name>
    <dbReference type="NCBI Taxonomy" id="37621"/>
    <lineage>
        <taxon>Eukaryota</taxon>
        <taxon>Metazoa</taxon>
        <taxon>Ecdysozoa</taxon>
        <taxon>Scalidophora</taxon>
        <taxon>Priapulida</taxon>
        <taxon>Priapulimorpha</taxon>
        <taxon>Priapulimorphida</taxon>
        <taxon>Priapulidae</taxon>
        <taxon>Priapulus</taxon>
    </lineage>
</organism>
<feature type="transmembrane region" description="Helical" evidence="11">
    <location>
        <begin position="895"/>
        <end position="912"/>
    </location>
</feature>
<sequence>MNLYRLTFLCLISLFCMHTASLYVFIRGFLLSRSELGNVSQCIVEKETLSTDHRKNLVTYLTPSFKSAKCLDPAANYSCCPSSSFTSVVLLIIDGLRYDFAVPSHDSSQANLPSYANKFPVLGELLVSHPRSAQLYKFIADPPTTTMQRLKGMTTGSLPTFVEVGANFASSEIKEDNIIDQIVMSGLKVTFMGDDTWTGLFPNRFHRQYSFPSFNVKDLHTVDNGIIDHLVPEIKLPDWDVLIAHFLGVDHCGHRYGPRHPSMAEKLNQMDRVVRSVVAELPNDTLLLVMGDHGMTKTGDHGGDSADEVDSALFVFSHKPFMDAKRNQSTRRAVSQIDIVPTLSLLLGLPVPFSNLGTIIPELFSGGGSTPSDLKGELSVVEALLLNSVQVARYLDEYTKTNKDFPYIKYKQLKKQLNSSMETWASLRHNISAVNISASINEVKDQLINYLDSVKSMSQQVWAKFDVVAICGGICLSVLTIMAGMVITRNIHCIDMIDKSGTTATKWFTFSTLMSSSMLFIFFCILPDLSAISVAVAMLITVTVYLMSQAPFICKANLCRPSTSMPLLESAPLFVVVVYSLAVFSNSYVVHEDSTSSFLCQSLIWVLFIVSCQHQAPPLKPKREQHKTRPVQFDLYNIITDYRFVLFCMAIGLNCVLRFSQEFWRCREEQWDCELSRFTQPLSAISAMTVYKNTRYFTSLLAVCLLPYLLRLWMRHFGNLNGHAISVIAVKYALPLMSVSVSLYWAFTSLSQSIIDKLPSWQHMMFPFLVYGLAVCCIGVIVISPLFIYQPEKMLYAEKDKKLIPQVYYQMNLQWQQHMGQAPTERHAVTVYGLATVYSSVVITVLVIAAVVLLLLLGDGFAWGVFLLLTSMFLFLEMYSCVATSQVSGIDKVEVPWWAVVMWQMIAFSGFYTTGHQASFPTINWDAAYTGFHGDYVNNIVPGILLLLNTYASYVLFALATPLLIIWPFSQGRSLAKLGFPTAYKTNQRDEELQKQGEFVLQNYDQQFRLALNRLCIMVVTAHGLKVLAAMASAGLHRRHLMVWKIFAPKFMFEGVGFVVMSATLMFSYTLVLRVHGALGRWVNKLQQ</sequence>
<evidence type="ECO:0000256" key="3">
    <source>
        <dbReference type="ARBA" id="ARBA00008695"/>
    </source>
</evidence>
<feature type="transmembrane region" description="Helical" evidence="11">
    <location>
        <begin position="532"/>
        <end position="554"/>
    </location>
</feature>
<keyword evidence="8 11" id="KW-1133">Transmembrane helix</keyword>
<feature type="transmembrane region" description="Helical" evidence="11">
    <location>
        <begin position="467"/>
        <end position="487"/>
    </location>
</feature>
<feature type="transmembrane region" description="Helical" evidence="11">
    <location>
        <begin position="768"/>
        <end position="789"/>
    </location>
</feature>
<comment type="similarity">
    <text evidence="3">Belongs to the PIGG/PIGN/PIGO family. PIGO subfamily.</text>
</comment>
<keyword evidence="7" id="KW-0256">Endoplasmic reticulum</keyword>
<evidence type="ECO:0000256" key="1">
    <source>
        <dbReference type="ARBA" id="ARBA00004477"/>
    </source>
</evidence>
<keyword evidence="12" id="KW-1185">Reference proteome</keyword>
<evidence type="ECO:0000313" key="12">
    <source>
        <dbReference type="Proteomes" id="UP000695022"/>
    </source>
</evidence>
<dbReference type="PANTHER" id="PTHR23071:SF1">
    <property type="entry name" value="GPI ETHANOLAMINE PHOSPHATE TRANSFERASE 3"/>
    <property type="match status" value="1"/>
</dbReference>
<feature type="transmembrane region" description="Helical" evidence="11">
    <location>
        <begin position="829"/>
        <end position="855"/>
    </location>
</feature>
<keyword evidence="6 11" id="KW-0812">Transmembrane</keyword>
<evidence type="ECO:0000256" key="11">
    <source>
        <dbReference type="SAM" id="Phobius"/>
    </source>
</evidence>
<dbReference type="CDD" id="cd16023">
    <property type="entry name" value="GPI_EPT_3"/>
    <property type="match status" value="1"/>
</dbReference>
<comment type="pathway">
    <text evidence="2">Glycolipid biosynthesis; glycosylphosphatidylinositol-anchor biosynthesis.</text>
</comment>
<feature type="transmembrane region" description="Helical" evidence="11">
    <location>
        <begin position="951"/>
        <end position="969"/>
    </location>
</feature>
<dbReference type="Proteomes" id="UP000695022">
    <property type="component" value="Unplaced"/>
</dbReference>
<dbReference type="PANTHER" id="PTHR23071">
    <property type="entry name" value="PHOSPHATIDYLINOSITOL GLYCAN"/>
    <property type="match status" value="1"/>
</dbReference>
<feature type="transmembrane region" description="Helical" evidence="11">
    <location>
        <begin position="1015"/>
        <end position="1036"/>
    </location>
</feature>
<keyword evidence="9 11" id="KW-0472">Membrane</keyword>
<feature type="transmembrane region" description="Helical" evidence="11">
    <location>
        <begin position="507"/>
        <end position="526"/>
    </location>
</feature>
<name>A0ABM1EZP8_PRICU</name>
<accession>A0ABM1EZP8</accession>
<dbReference type="InterPro" id="IPR017850">
    <property type="entry name" value="Alkaline_phosphatase_core_sf"/>
</dbReference>
<feature type="transmembrane region" description="Helical" evidence="11">
    <location>
        <begin position="1056"/>
        <end position="1075"/>
    </location>
</feature>
<dbReference type="InterPro" id="IPR039524">
    <property type="entry name" value="PIGO/GPI13"/>
</dbReference>
<feature type="transmembrane region" description="Helical" evidence="11">
    <location>
        <begin position="696"/>
        <end position="713"/>
    </location>
</feature>
<keyword evidence="5" id="KW-0808">Transferase</keyword>
<evidence type="ECO:0000256" key="2">
    <source>
        <dbReference type="ARBA" id="ARBA00004687"/>
    </source>
</evidence>
<evidence type="ECO:0000256" key="6">
    <source>
        <dbReference type="ARBA" id="ARBA00022692"/>
    </source>
</evidence>
<evidence type="ECO:0000256" key="4">
    <source>
        <dbReference type="ARBA" id="ARBA00022502"/>
    </source>
</evidence>
<evidence type="ECO:0000256" key="5">
    <source>
        <dbReference type="ARBA" id="ARBA00022679"/>
    </source>
</evidence>
<dbReference type="SUPFAM" id="SSF53649">
    <property type="entry name" value="Alkaline phosphatase-like"/>
    <property type="match status" value="1"/>
</dbReference>
<keyword evidence="10" id="KW-0325">Glycoprotein</keyword>
<dbReference type="InterPro" id="IPR037675">
    <property type="entry name" value="PIG-O_N"/>
</dbReference>